<proteinExistence type="predicted"/>
<dbReference type="InterPro" id="IPR008984">
    <property type="entry name" value="SMAD_FHA_dom_sf"/>
</dbReference>
<feature type="coiled-coil region" evidence="1">
    <location>
        <begin position="854"/>
        <end position="944"/>
    </location>
</feature>
<organism evidence="4 5">
    <name type="scientific">Trichobilharzia regenti</name>
    <name type="common">Nasal bird schistosome</name>
    <dbReference type="NCBI Taxonomy" id="157069"/>
    <lineage>
        <taxon>Eukaryota</taxon>
        <taxon>Metazoa</taxon>
        <taxon>Spiralia</taxon>
        <taxon>Lophotrochozoa</taxon>
        <taxon>Platyhelminthes</taxon>
        <taxon>Trematoda</taxon>
        <taxon>Digenea</taxon>
        <taxon>Strigeidida</taxon>
        <taxon>Schistosomatoidea</taxon>
        <taxon>Schistosomatidae</taxon>
        <taxon>Trichobilharzia</taxon>
    </lineage>
</organism>
<dbReference type="Proteomes" id="UP000050795">
    <property type="component" value="Unassembled WGS sequence"/>
</dbReference>
<feature type="compositionally biased region" description="Polar residues" evidence="2">
    <location>
        <begin position="1029"/>
        <end position="1041"/>
    </location>
</feature>
<feature type="region of interest" description="Disordered" evidence="2">
    <location>
        <begin position="1437"/>
        <end position="1480"/>
    </location>
</feature>
<dbReference type="SMART" id="SM00240">
    <property type="entry name" value="FHA"/>
    <property type="match status" value="1"/>
</dbReference>
<accession>A0AA85JZB7</accession>
<dbReference type="Gene3D" id="1.10.287.1490">
    <property type="match status" value="2"/>
</dbReference>
<feature type="compositionally biased region" description="Polar residues" evidence="2">
    <location>
        <begin position="1442"/>
        <end position="1459"/>
    </location>
</feature>
<reference evidence="4" key="1">
    <citation type="submission" date="2022-06" db="EMBL/GenBank/DDBJ databases">
        <authorList>
            <person name="Berger JAMES D."/>
            <person name="Berger JAMES D."/>
        </authorList>
    </citation>
    <scope>NUCLEOTIDE SEQUENCE [LARGE SCALE GENOMIC DNA]</scope>
</reference>
<keyword evidence="1" id="KW-0175">Coiled coil</keyword>
<dbReference type="Gene3D" id="2.60.200.20">
    <property type="match status" value="1"/>
</dbReference>
<feature type="compositionally biased region" description="Polar residues" evidence="2">
    <location>
        <begin position="591"/>
        <end position="602"/>
    </location>
</feature>
<evidence type="ECO:0000256" key="2">
    <source>
        <dbReference type="SAM" id="MobiDB-lite"/>
    </source>
</evidence>
<dbReference type="PANTHER" id="PTHR18853:SF10">
    <property type="entry name" value="FHA DOMAIN-CONTAINING PROTEIN"/>
    <property type="match status" value="1"/>
</dbReference>
<sequence>MFLSVKTMKWAYPICPRITTIGRNGCDIIIDNPTIDPQHAVIEQDPLTGLLTLRDLSSRKGTFVNDRNIDGEVVRLSLGDKIRFGCCSTIYEVTCPDRNLRESFTGTQPVDVDSQDKPLNKLLVIPDGYAGKIPPWIKVCNNSDASQVNLPRLVSKADTCHFTPIISTGNKVSTSSYRESDKNCYEDRPSSKTTNICNSSQENPAYYMKASAPDNSQRSLSPNLTMNETLKRDINSDEKDKFIQQLQEQINRLAPLEAISTQKDILIKHLQNQISQMNHINKLFHQSGSYVQNLTARSQQFPSQPTLPFLIDNDSQTDIIQHTFSPTNQIPYHVQQPQQQQQRQPQENHPIRIRPGSTPSQIKLCSTNKSIDLNNSDILVNDQECKTNTNQDVTDVQLLEKVRRERQILSGLVTQLQKDLSNKDIQMCRLNKELSQIKNQLAEKDTTIDALHMKYNKSQDKRQQNKEKEQYEKEIDDIRQKYKTVELRCHSLQDELQKLKSDYDRLNHEAESKSTSESRLRKELEETQIKLTELERTNRINSLDKHEAVSQGERLRTRIMRIVFGVLSADHCIDTKIATIKADDTSKSKEQTNTSQKSIVQYSTSSEKSSVSSSVHSTGGDDNDDKTLIVQDVNNTCHDGSHDEQLLDRVQYLADDYKRLQHEIQANTLEKIKRKEKDKGLEKELEKFISIYTEAQEHMKDTPRFRSSLRLKQEIELLAAYVPPSDIIKRLQRILLDDLQDQVNTQQRLEDCTQEAVGTIQSQNSDLHISNRPDDLVSTIRRLVEMTSTVVQQKNDLLKQMKTIEIEHQEELIKTKSLVQNEWKSIMDDTIAKLNYENADKIQKAVEEVSRVENMRQEQLLSVKETLIEELENKLRETRQILAEKQITYENELNEAKEASQLLPMLQQQIETKDNQIDELKCQLDKQNLANENLKEEIEKACELHWKSEVDSHREQIRQHARTICVMEERLVKLSKHLKESKSEVTKLKRTNTELQNEHKQLQIRLTDAHNRLQSMRKTSARHGDDMNRQPQPSSDSCSDENANAKLIENLRHEISHLQTIIKDQSNTIEVLHSDLSGTQAQLSDLKGELTESQKLEIEETLNNNKKINTELMNAKLQLTRLKESSNEMHQQLNEKDDVIRKQKSTIQELHKLNDENESTIKRLKDTIDHERHEYAQRQEQMNSTSKLTQELIALGTECKGERHHEIISNQREALSQLRQRLRNQFTYTPSKGNTEIDEYIHQISFLKRENAELRSKALLSEVVPSLNAITNNSPPALGDGSDSDPFNDPRLPIDNIGLRNAMDALHTSEECYLNLVRSISNHLEIDRLPGQRSIIQVPKIERENVRKERQNTIDLLSQRIEIFKNQLQSKENLLNEYERDINRLKQAEALADAKSEQVEHFVSELQSKTTEIQLLRQSLENTREALMNEQRTVATLKKSRNSTPNSNVSSIKVNQTPKKQIRQSDEQNFKEQRQKKVNQEKLKRKNYEIDALKTELEARDKKLHLLSDQMMKMRIQMGLEDGVK</sequence>
<protein>
    <recommendedName>
        <fullName evidence="3">FHA domain-containing protein</fullName>
    </recommendedName>
</protein>
<evidence type="ECO:0000256" key="1">
    <source>
        <dbReference type="SAM" id="Coils"/>
    </source>
</evidence>
<feature type="region of interest" description="Disordered" evidence="2">
    <location>
        <begin position="583"/>
        <end position="625"/>
    </location>
</feature>
<feature type="coiled-coil region" evidence="1">
    <location>
        <begin position="1098"/>
        <end position="1181"/>
    </location>
</feature>
<reference evidence="5" key="2">
    <citation type="submission" date="2023-11" db="UniProtKB">
        <authorList>
            <consortium name="WormBaseParasite"/>
        </authorList>
    </citation>
    <scope>IDENTIFICATION</scope>
</reference>
<feature type="region of interest" description="Disordered" evidence="2">
    <location>
        <begin position="333"/>
        <end position="359"/>
    </location>
</feature>
<feature type="compositionally biased region" description="Low complexity" evidence="2">
    <location>
        <begin position="335"/>
        <end position="345"/>
    </location>
</feature>
<dbReference type="Pfam" id="PF00498">
    <property type="entry name" value="FHA"/>
    <property type="match status" value="1"/>
</dbReference>
<keyword evidence="4" id="KW-1185">Reference proteome</keyword>
<dbReference type="InterPro" id="IPR052642">
    <property type="entry name" value="CC-FHA_domain"/>
</dbReference>
<evidence type="ECO:0000313" key="5">
    <source>
        <dbReference type="WBParaSite" id="TREG1_62870.1"/>
    </source>
</evidence>
<feature type="coiled-coil region" evidence="1">
    <location>
        <begin position="1205"/>
        <end position="1257"/>
    </location>
</feature>
<dbReference type="PROSITE" id="PS50006">
    <property type="entry name" value="FHA_DOMAIN"/>
    <property type="match status" value="1"/>
</dbReference>
<feature type="coiled-coil region" evidence="1">
    <location>
        <begin position="454"/>
        <end position="537"/>
    </location>
</feature>
<dbReference type="InterPro" id="IPR000253">
    <property type="entry name" value="FHA_dom"/>
</dbReference>
<feature type="region of interest" description="Disordered" evidence="2">
    <location>
        <begin position="1015"/>
        <end position="1041"/>
    </location>
</feature>
<dbReference type="PANTHER" id="PTHR18853">
    <property type="entry name" value="FORKHEAD-ASSOCIATED DOMAIN-CONTAINING PROTEIN 1-RELATED"/>
    <property type="match status" value="1"/>
</dbReference>
<evidence type="ECO:0000259" key="3">
    <source>
        <dbReference type="PROSITE" id="PS50006"/>
    </source>
</evidence>
<feature type="compositionally biased region" description="Low complexity" evidence="2">
    <location>
        <begin position="603"/>
        <end position="618"/>
    </location>
</feature>
<name>A0AA85JZB7_TRIRE</name>
<dbReference type="WBParaSite" id="TREG1_62870.1">
    <property type="protein sequence ID" value="TREG1_62870.1"/>
    <property type="gene ID" value="TREG1_62870"/>
</dbReference>
<evidence type="ECO:0000313" key="4">
    <source>
        <dbReference type="Proteomes" id="UP000050795"/>
    </source>
</evidence>
<feature type="compositionally biased region" description="Basic and acidic residues" evidence="2">
    <location>
        <begin position="1463"/>
        <end position="1480"/>
    </location>
</feature>
<feature type="domain" description="FHA" evidence="3">
    <location>
        <begin position="19"/>
        <end position="69"/>
    </location>
</feature>
<dbReference type="SUPFAM" id="SSF49879">
    <property type="entry name" value="SMAD/FHA domain"/>
    <property type="match status" value="1"/>
</dbReference>